<feature type="region of interest" description="Disordered" evidence="1">
    <location>
        <begin position="1"/>
        <end position="247"/>
    </location>
</feature>
<organism evidence="2 3">
    <name type="scientific">Dimargaris cristalligena</name>
    <dbReference type="NCBI Taxonomy" id="215637"/>
    <lineage>
        <taxon>Eukaryota</taxon>
        <taxon>Fungi</taxon>
        <taxon>Fungi incertae sedis</taxon>
        <taxon>Zoopagomycota</taxon>
        <taxon>Kickxellomycotina</taxon>
        <taxon>Dimargaritomycetes</taxon>
        <taxon>Dimargaritales</taxon>
        <taxon>Dimargaritaceae</taxon>
        <taxon>Dimargaris</taxon>
    </lineage>
</organism>
<feature type="region of interest" description="Disordered" evidence="1">
    <location>
        <begin position="259"/>
        <end position="373"/>
    </location>
</feature>
<protein>
    <submittedName>
        <fullName evidence="2">Uncharacterized protein</fullName>
    </submittedName>
</protein>
<dbReference type="EMBL" id="ML002876">
    <property type="protein sequence ID" value="RKP35416.1"/>
    <property type="molecule type" value="Genomic_DNA"/>
</dbReference>
<gene>
    <name evidence="2" type="ORF">BJ085DRAFT_41302</name>
</gene>
<feature type="compositionally biased region" description="Polar residues" evidence="1">
    <location>
        <begin position="79"/>
        <end position="93"/>
    </location>
</feature>
<dbReference type="STRING" id="215637.A0A4P9ZPQ1"/>
<feature type="compositionally biased region" description="Pro residues" evidence="1">
    <location>
        <begin position="228"/>
        <end position="237"/>
    </location>
</feature>
<dbReference type="Proteomes" id="UP000268162">
    <property type="component" value="Unassembled WGS sequence"/>
</dbReference>
<dbReference type="AlphaFoldDB" id="A0A4P9ZPQ1"/>
<feature type="compositionally biased region" description="Pro residues" evidence="1">
    <location>
        <begin position="8"/>
        <end position="35"/>
    </location>
</feature>
<feature type="compositionally biased region" description="Pro residues" evidence="1">
    <location>
        <begin position="314"/>
        <end position="323"/>
    </location>
</feature>
<reference evidence="3" key="1">
    <citation type="journal article" date="2018" name="Nat. Microbiol.">
        <title>Leveraging single-cell genomics to expand the fungal tree of life.</title>
        <authorList>
            <person name="Ahrendt S.R."/>
            <person name="Quandt C.A."/>
            <person name="Ciobanu D."/>
            <person name="Clum A."/>
            <person name="Salamov A."/>
            <person name="Andreopoulos B."/>
            <person name="Cheng J.F."/>
            <person name="Woyke T."/>
            <person name="Pelin A."/>
            <person name="Henrissat B."/>
            <person name="Reynolds N.K."/>
            <person name="Benny G.L."/>
            <person name="Smith M.E."/>
            <person name="James T.Y."/>
            <person name="Grigoriev I.V."/>
        </authorList>
    </citation>
    <scope>NUCLEOTIDE SEQUENCE [LARGE SCALE GENOMIC DNA]</scope>
    <source>
        <strain evidence="3">RSA 468</strain>
    </source>
</reference>
<feature type="compositionally biased region" description="Pro residues" evidence="1">
    <location>
        <begin position="338"/>
        <end position="349"/>
    </location>
</feature>
<evidence type="ECO:0000313" key="3">
    <source>
        <dbReference type="Proteomes" id="UP000268162"/>
    </source>
</evidence>
<dbReference type="PRINTS" id="PR01217">
    <property type="entry name" value="PRICHEXTENSN"/>
</dbReference>
<evidence type="ECO:0000256" key="1">
    <source>
        <dbReference type="SAM" id="MobiDB-lite"/>
    </source>
</evidence>
<feature type="compositionally biased region" description="Basic residues" evidence="1">
    <location>
        <begin position="151"/>
        <end position="164"/>
    </location>
</feature>
<keyword evidence="3" id="KW-1185">Reference proteome</keyword>
<accession>A0A4P9ZPQ1</accession>
<feature type="compositionally biased region" description="Low complexity" evidence="1">
    <location>
        <begin position="272"/>
        <end position="308"/>
    </location>
</feature>
<sequence>MGGGPGTSLPPRPFNGPSEGPPYPPGPHPGRPPTYLPAGHEHMATVSGAPPPPHPGMMSHRPPMAPRRGSGTFHGHQGSMIQSPNLSGRSPSTGAVPAGSPAPMPAALGGSVSAGPPHPARPPPYGSHPGGAIGGPPPPNSAMAQPPVPVRRGRPSNRRLHLKARSIFTRSNYPPGSGHRMSPYPPPHSGRMMVPGHGHPHPPSQLQNQPPPPRPQPHTHHNNAAPPNTGPPPPPNHMMPVQRGQAPGILEGYSVAMSAADAGHPRPPPNMQQPYPHHLHPQQYQQQHQQMAHLMQHQPQQPSSQMYQHHPHLSPRPPPPPTNPAASAMVPSKSMGPANPPSTEAPPQPRKSKIDFIMNDDDHNDNNAMSWFD</sequence>
<proteinExistence type="predicted"/>
<name>A0A4P9ZPQ1_9FUNG</name>
<feature type="compositionally biased region" description="Pro residues" evidence="1">
    <location>
        <begin position="116"/>
        <end position="126"/>
    </location>
</feature>
<evidence type="ECO:0000313" key="2">
    <source>
        <dbReference type="EMBL" id="RKP35416.1"/>
    </source>
</evidence>